<dbReference type="SUPFAM" id="SSF54928">
    <property type="entry name" value="RNA-binding domain, RBD"/>
    <property type="match status" value="1"/>
</dbReference>
<evidence type="ECO:0000256" key="2">
    <source>
        <dbReference type="PROSITE-ProRule" id="PRU00176"/>
    </source>
</evidence>
<feature type="compositionally biased region" description="Basic and acidic residues" evidence="3">
    <location>
        <begin position="194"/>
        <end position="209"/>
    </location>
</feature>
<dbReference type="Proteomes" id="UP000507470">
    <property type="component" value="Unassembled WGS sequence"/>
</dbReference>
<feature type="compositionally biased region" description="Low complexity" evidence="3">
    <location>
        <begin position="381"/>
        <end position="390"/>
    </location>
</feature>
<evidence type="ECO:0000259" key="4">
    <source>
        <dbReference type="PROSITE" id="PS50102"/>
    </source>
</evidence>
<name>A0A6J8DCN2_MYTCO</name>
<feature type="domain" description="RRM" evidence="4">
    <location>
        <begin position="12"/>
        <end position="90"/>
    </location>
</feature>
<evidence type="ECO:0000256" key="1">
    <source>
        <dbReference type="ARBA" id="ARBA00022884"/>
    </source>
</evidence>
<dbReference type="InterPro" id="IPR000504">
    <property type="entry name" value="RRM_dom"/>
</dbReference>
<dbReference type="Gene3D" id="3.30.70.330">
    <property type="match status" value="1"/>
</dbReference>
<feature type="compositionally biased region" description="Basic and acidic residues" evidence="3">
    <location>
        <begin position="418"/>
        <end position="443"/>
    </location>
</feature>
<feature type="compositionally biased region" description="Low complexity" evidence="3">
    <location>
        <begin position="184"/>
        <end position="193"/>
    </location>
</feature>
<dbReference type="SMART" id="SM00361">
    <property type="entry name" value="RRM_1"/>
    <property type="match status" value="1"/>
</dbReference>
<dbReference type="SMART" id="SM00360">
    <property type="entry name" value="RRM"/>
    <property type="match status" value="1"/>
</dbReference>
<accession>A0A6J8DCN2</accession>
<dbReference type="PROSITE" id="PS50102">
    <property type="entry name" value="RRM"/>
    <property type="match status" value="1"/>
</dbReference>
<feature type="compositionally biased region" description="Gly residues" evidence="3">
    <location>
        <begin position="122"/>
        <end position="132"/>
    </location>
</feature>
<proteinExistence type="predicted"/>
<dbReference type="Pfam" id="PF00076">
    <property type="entry name" value="RRM_1"/>
    <property type="match status" value="1"/>
</dbReference>
<protein>
    <submittedName>
        <fullName evidence="5">RBMX</fullName>
    </submittedName>
</protein>
<feature type="compositionally biased region" description="Basic and acidic residues" evidence="3">
    <location>
        <begin position="305"/>
        <end position="320"/>
    </location>
</feature>
<evidence type="ECO:0000256" key="3">
    <source>
        <dbReference type="SAM" id="MobiDB-lite"/>
    </source>
</evidence>
<keyword evidence="1 2" id="KW-0694">RNA-binding</keyword>
<evidence type="ECO:0000313" key="6">
    <source>
        <dbReference type="Proteomes" id="UP000507470"/>
    </source>
</evidence>
<dbReference type="AlphaFoldDB" id="A0A6J8DCN2"/>
<dbReference type="OrthoDB" id="4207594at2759"/>
<reference evidence="5 6" key="1">
    <citation type="submission" date="2020-06" db="EMBL/GenBank/DDBJ databases">
        <authorList>
            <person name="Li R."/>
            <person name="Bekaert M."/>
        </authorList>
    </citation>
    <scope>NUCLEOTIDE SEQUENCE [LARGE SCALE GENOMIC DNA]</scope>
    <source>
        <strain evidence="6">wild</strain>
    </source>
</reference>
<dbReference type="InterPro" id="IPR052462">
    <property type="entry name" value="SLIRP/GR-RBP-like"/>
</dbReference>
<dbReference type="InterPro" id="IPR035979">
    <property type="entry name" value="RBD_domain_sf"/>
</dbReference>
<feature type="compositionally biased region" description="Polar residues" evidence="3">
    <location>
        <begin position="338"/>
        <end position="352"/>
    </location>
</feature>
<feature type="compositionally biased region" description="Basic and acidic residues" evidence="3">
    <location>
        <begin position="353"/>
        <end position="370"/>
    </location>
</feature>
<organism evidence="5 6">
    <name type="scientific">Mytilus coruscus</name>
    <name type="common">Sea mussel</name>
    <dbReference type="NCBI Taxonomy" id="42192"/>
    <lineage>
        <taxon>Eukaryota</taxon>
        <taxon>Metazoa</taxon>
        <taxon>Spiralia</taxon>
        <taxon>Lophotrochozoa</taxon>
        <taxon>Mollusca</taxon>
        <taxon>Bivalvia</taxon>
        <taxon>Autobranchia</taxon>
        <taxon>Pteriomorphia</taxon>
        <taxon>Mytilida</taxon>
        <taxon>Mytiloidea</taxon>
        <taxon>Mytilidae</taxon>
        <taxon>Mytilinae</taxon>
        <taxon>Mytilus</taxon>
    </lineage>
</organism>
<feature type="compositionally biased region" description="Gly residues" evidence="3">
    <location>
        <begin position="145"/>
        <end position="159"/>
    </location>
</feature>
<dbReference type="GO" id="GO:0003723">
    <property type="term" value="F:RNA binding"/>
    <property type="evidence" value="ECO:0007669"/>
    <property type="project" value="UniProtKB-UniRule"/>
</dbReference>
<feature type="compositionally biased region" description="Low complexity" evidence="3">
    <location>
        <begin position="271"/>
        <end position="282"/>
    </location>
</feature>
<dbReference type="EMBL" id="CACVKT020007119">
    <property type="protein sequence ID" value="CAC5405397.1"/>
    <property type="molecule type" value="Genomic_DNA"/>
</dbReference>
<feature type="compositionally biased region" description="Basic and acidic residues" evidence="3">
    <location>
        <begin position="160"/>
        <end position="175"/>
    </location>
</feature>
<feature type="compositionally biased region" description="Basic and acidic residues" evidence="3">
    <location>
        <begin position="82"/>
        <end position="121"/>
    </location>
</feature>
<evidence type="ECO:0000313" key="5">
    <source>
        <dbReference type="EMBL" id="CAC5405397.1"/>
    </source>
</evidence>
<dbReference type="InterPro" id="IPR003954">
    <property type="entry name" value="RRM_euk-type"/>
</dbReference>
<feature type="compositionally biased region" description="Basic and acidic residues" evidence="3">
    <location>
        <begin position="133"/>
        <end position="144"/>
    </location>
</feature>
<sequence length="571" mass="63632">MPIDEQEKDRPGKVFVGGLTPDVAEEDLEKKFTAYGRVTEVILIREKDTSQSRGYGFVTFENPLDAEDAVKDLDKKEVNGKVIHVEQAVKPKSERERIRRRSPDTRMRNGDDRRGSSDRRGGGSFRGYSRGGMGDRRNSFEKRGGYSGRRGAGGSSRRGGFGDRRGFSGMSDRRGGGGGGFRGSRGSSRGGSSMRRDRSPIRRDFDPPKKKVHQSRLKTFQQIQKRNNRLHEILILNPTLGESDRFGGPPRSRDYNQSPPRDYNRGPPVDSRMPPSRSASSRDYPSRDYPPQSRAYTPPPPSRDYGSRDYDRGPPSRDRGPPSSRDYGPPSREFNGGPSRSSFGSREPMSSMSRDDFPSSRDTYSRDPPARDYPVSRYVPGSSRDSSGLRDGYGGSAMVRDLTPTRDFGSSRGPPARSYDDRGAPSRDRGPPPRDYDSYRDSGRSSGPPPSRFNGPDSGRSSGPPQVEVALHQVEMDLPQEGLAALVLQERLQIFQDHQEVLLGDLQVQGDHPLGKIEVGTEKALVLEVEDLLHLIAEDRLLKEQGLEAHQEEVDLHSDVKYKPVTDHLMK</sequence>
<dbReference type="InterPro" id="IPR012677">
    <property type="entry name" value="Nucleotide-bd_a/b_plait_sf"/>
</dbReference>
<feature type="region of interest" description="Disordered" evidence="3">
    <location>
        <begin position="82"/>
        <end position="465"/>
    </location>
</feature>
<gene>
    <name evidence="5" type="ORF">MCOR_39099</name>
</gene>
<keyword evidence="6" id="KW-1185">Reference proteome</keyword>
<dbReference type="PANTHER" id="PTHR48027">
    <property type="entry name" value="HETEROGENEOUS NUCLEAR RIBONUCLEOPROTEIN 87F-RELATED"/>
    <property type="match status" value="1"/>
</dbReference>